<dbReference type="EMBL" id="LVYD01000124">
    <property type="protein sequence ID" value="OQP56928.1"/>
    <property type="molecule type" value="Genomic_DNA"/>
</dbReference>
<dbReference type="OrthoDB" id="678591at2"/>
<evidence type="ECO:0000313" key="2">
    <source>
        <dbReference type="Proteomes" id="UP000192796"/>
    </source>
</evidence>
<comment type="caution">
    <text evidence="1">The sequence shown here is derived from an EMBL/GenBank/DDBJ whole genome shotgun (WGS) entry which is preliminary data.</text>
</comment>
<proteinExistence type="predicted"/>
<dbReference type="Proteomes" id="UP000192796">
    <property type="component" value="Unassembled WGS sequence"/>
</dbReference>
<gene>
    <name evidence="1" type="ORF">A3860_10145</name>
</gene>
<sequence length="85" mass="9776">MTNIQIEKFLEQNYIDKKPVKVSFKGRKPIVGIFITSADYGELKAKNFWRIVGEVNIESFRKSKDMGLARMFNGSEFTKLSAPDQ</sequence>
<dbReference type="RefSeq" id="WP_081156265.1">
    <property type="nucleotide sequence ID" value="NZ_LVYD01000124.1"/>
</dbReference>
<evidence type="ECO:0000313" key="1">
    <source>
        <dbReference type="EMBL" id="OQP56928.1"/>
    </source>
</evidence>
<organism evidence="1 2">
    <name type="scientific">Niastella vici</name>
    <dbReference type="NCBI Taxonomy" id="1703345"/>
    <lineage>
        <taxon>Bacteria</taxon>
        <taxon>Pseudomonadati</taxon>
        <taxon>Bacteroidota</taxon>
        <taxon>Chitinophagia</taxon>
        <taxon>Chitinophagales</taxon>
        <taxon>Chitinophagaceae</taxon>
        <taxon>Niastella</taxon>
    </lineage>
</organism>
<dbReference type="STRING" id="1703345.A3860_10145"/>
<keyword evidence="2" id="KW-1185">Reference proteome</keyword>
<reference evidence="1 2" key="1">
    <citation type="submission" date="2016-03" db="EMBL/GenBank/DDBJ databases">
        <title>Niastella vici sp. nov., isolated from farmland soil.</title>
        <authorList>
            <person name="Chen L."/>
            <person name="Wang D."/>
            <person name="Yang S."/>
            <person name="Wang G."/>
        </authorList>
    </citation>
    <scope>NUCLEOTIDE SEQUENCE [LARGE SCALE GENOMIC DNA]</scope>
    <source>
        <strain evidence="1 2">DJ57</strain>
    </source>
</reference>
<protein>
    <submittedName>
        <fullName evidence="1">Short-chain dehydrogenase</fullName>
    </submittedName>
</protein>
<name>A0A1V9FEZ0_9BACT</name>
<accession>A0A1V9FEZ0</accession>
<dbReference type="AlphaFoldDB" id="A0A1V9FEZ0"/>